<keyword evidence="4" id="KW-0347">Helicase</keyword>
<keyword evidence="3" id="KW-0378">Hydrolase</keyword>
<dbReference type="InterPro" id="IPR018247">
    <property type="entry name" value="EF_Hand_1_Ca_BS"/>
</dbReference>
<evidence type="ECO:0000256" key="2">
    <source>
        <dbReference type="ARBA" id="ARBA00022763"/>
    </source>
</evidence>
<comment type="caution">
    <text evidence="9">The sequence shown here is derived from an EMBL/GenBank/DDBJ whole genome shotgun (WGS) entry which is preliminary data.</text>
</comment>
<evidence type="ECO:0000256" key="4">
    <source>
        <dbReference type="ARBA" id="ARBA00022806"/>
    </source>
</evidence>
<dbReference type="GO" id="GO:0005524">
    <property type="term" value="F:ATP binding"/>
    <property type="evidence" value="ECO:0007669"/>
    <property type="project" value="UniProtKB-KW"/>
</dbReference>
<keyword evidence="7" id="KW-0234">DNA repair</keyword>
<evidence type="ECO:0000256" key="5">
    <source>
        <dbReference type="ARBA" id="ARBA00022840"/>
    </source>
</evidence>
<sequence length="833" mass="95985">MNHGRDTVLIRMILGSPRHLQDRWIQDCQQGILTGPTLVPNETLSQFLHGLLQDKIHPLPPIETLWNFARSRLPLDAKVAPIGMEQALAALLARDFGQELPQKVPGIYLNIIRHALELRRRRVTLPFFDGIPWPRILTWLEDVWPESLYDEFRVYQYAATVSNVIDDTSSSLAIYGYVEAHESQWQLLDKLSHHYSIIVYTPWLNYYENILAEDWIKEWRRRGAVTESLTNDGIELRQSIVRVRPGTLMLHAVIEEIKEHRDQDVLVALAGIDWIPLVRLAQRRGLALAQRRPVLYSAKNLWQAFWRLARGSGDETDRLLWLEAVSERHDTVYALEFLAKWSKKLEQIGHWQDLTELIREAAAFHDRADLTGVLKASLDWSIYDHWHMRPYQGMVEELQNLLPFEAPYDSRGTVSWAQGLNARGLTASVIIVAALSEGRFPRKISSNSLWTPELAQLYRLPAADHAHQQDLHLLHLLRESASQEICWMVSAEDDGVLWYLEDRGEMVYRHGPELLHTKMSGSNRERITKRLRSDYEEDIFDAYQGVIGPELGEKLWPREFTPTQLEHFGTCPLAYFYEYILGIVPISDESPGSVKPAVKGQWMHKVLEEAVHLGSDVTAQDMRRLADRVIRLLPPPHPVLEAVMRHQKEDMVRDLLQAWPLIRPQDGVIISTENRVQGEMLTDFGTWLFRGRLDRVDQSEDGVLSIMDYKTGAVKNPNHLTADNMQLALYYEAMKVEFPNQSIMARVQGISAGNQFQTRELNPGDILPGQIPRIVNEMAVRIHHGEFLPLPRVEQDPCRICSFALLCPADIKTIRRRKRASDEDYWGLWEGEQ</sequence>
<dbReference type="Gene3D" id="3.90.320.10">
    <property type="match status" value="1"/>
</dbReference>
<dbReference type="EMBL" id="PXYT01000006">
    <property type="protein sequence ID" value="PSR30911.1"/>
    <property type="molecule type" value="Genomic_DNA"/>
</dbReference>
<evidence type="ECO:0000256" key="1">
    <source>
        <dbReference type="ARBA" id="ARBA00022741"/>
    </source>
</evidence>
<dbReference type="GO" id="GO:0004386">
    <property type="term" value="F:helicase activity"/>
    <property type="evidence" value="ECO:0007669"/>
    <property type="project" value="UniProtKB-KW"/>
</dbReference>
<dbReference type="InterPro" id="IPR011604">
    <property type="entry name" value="PDDEXK-like_dom_sf"/>
</dbReference>
<name>A0A2T2X8S3_9FIRM</name>
<organism evidence="9 10">
    <name type="scientific">Sulfobacillus benefaciens</name>
    <dbReference type="NCBI Taxonomy" id="453960"/>
    <lineage>
        <taxon>Bacteria</taxon>
        <taxon>Bacillati</taxon>
        <taxon>Bacillota</taxon>
        <taxon>Clostridia</taxon>
        <taxon>Eubacteriales</taxon>
        <taxon>Clostridiales Family XVII. Incertae Sedis</taxon>
        <taxon>Sulfobacillus</taxon>
    </lineage>
</organism>
<feature type="domain" description="PD-(D/E)XK endonuclease-like" evidence="8">
    <location>
        <begin position="560"/>
        <end position="808"/>
    </location>
</feature>
<keyword evidence="1" id="KW-0547">Nucleotide-binding</keyword>
<keyword evidence="6" id="KW-0238">DNA-binding</keyword>
<gene>
    <name evidence="9" type="ORF">C7B43_04470</name>
</gene>
<keyword evidence="2" id="KW-0227">DNA damage</keyword>
<dbReference type="Proteomes" id="UP000242699">
    <property type="component" value="Unassembled WGS sequence"/>
</dbReference>
<protein>
    <recommendedName>
        <fullName evidence="8">PD-(D/E)XK endonuclease-like domain-containing protein</fullName>
    </recommendedName>
</protein>
<evidence type="ECO:0000313" key="10">
    <source>
        <dbReference type="Proteomes" id="UP000242699"/>
    </source>
</evidence>
<proteinExistence type="predicted"/>
<dbReference type="GO" id="GO:0006281">
    <property type="term" value="P:DNA repair"/>
    <property type="evidence" value="ECO:0007669"/>
    <property type="project" value="UniProtKB-KW"/>
</dbReference>
<dbReference type="GO" id="GO:0003677">
    <property type="term" value="F:DNA binding"/>
    <property type="evidence" value="ECO:0007669"/>
    <property type="project" value="UniProtKB-KW"/>
</dbReference>
<dbReference type="PROSITE" id="PS00018">
    <property type="entry name" value="EF_HAND_1"/>
    <property type="match status" value="1"/>
</dbReference>
<accession>A0A2T2X8S3</accession>
<evidence type="ECO:0000313" key="9">
    <source>
        <dbReference type="EMBL" id="PSR30911.1"/>
    </source>
</evidence>
<evidence type="ECO:0000256" key="3">
    <source>
        <dbReference type="ARBA" id="ARBA00022801"/>
    </source>
</evidence>
<evidence type="ECO:0000256" key="7">
    <source>
        <dbReference type="ARBA" id="ARBA00023204"/>
    </source>
</evidence>
<dbReference type="AlphaFoldDB" id="A0A2T2X8S3"/>
<keyword evidence="5" id="KW-0067">ATP-binding</keyword>
<dbReference type="InterPro" id="IPR038726">
    <property type="entry name" value="PDDEXK_AddAB-type"/>
</dbReference>
<reference evidence="9 10" key="1">
    <citation type="journal article" date="2014" name="BMC Genomics">
        <title>Comparison of environmental and isolate Sulfobacillus genomes reveals diverse carbon, sulfur, nitrogen, and hydrogen metabolisms.</title>
        <authorList>
            <person name="Justice N.B."/>
            <person name="Norman A."/>
            <person name="Brown C.T."/>
            <person name="Singh A."/>
            <person name="Thomas B.C."/>
            <person name="Banfield J.F."/>
        </authorList>
    </citation>
    <scope>NUCLEOTIDE SEQUENCE [LARGE SCALE GENOMIC DNA]</scope>
    <source>
        <strain evidence="9">AMDSBA1</strain>
    </source>
</reference>
<evidence type="ECO:0000259" key="8">
    <source>
        <dbReference type="Pfam" id="PF12705"/>
    </source>
</evidence>
<dbReference type="Pfam" id="PF12705">
    <property type="entry name" value="PDDEXK_1"/>
    <property type="match status" value="1"/>
</dbReference>
<evidence type="ECO:0000256" key="6">
    <source>
        <dbReference type="ARBA" id="ARBA00023125"/>
    </source>
</evidence>
<dbReference type="GO" id="GO:0016787">
    <property type="term" value="F:hydrolase activity"/>
    <property type="evidence" value="ECO:0007669"/>
    <property type="project" value="UniProtKB-KW"/>
</dbReference>